<name>A0AAW2PWB6_9LAMI</name>
<dbReference type="AlphaFoldDB" id="A0AAW2PWB6"/>
<dbReference type="EMBL" id="JACGWK010000004">
    <property type="protein sequence ID" value="KAL0359758.1"/>
    <property type="molecule type" value="Genomic_DNA"/>
</dbReference>
<sequence length="98" mass="11719">MIKRRIEQREMDMILLPEKRELAYAKIQKYKRQAEKMYNKIVKPRTFQVEDLVLKKHETSKHVGKLNPNWKGPFKIVKLPKNEAYRLQGLSGKDLPRS</sequence>
<gene>
    <name evidence="1" type="ORF">Sangu_0825200</name>
</gene>
<reference evidence="1" key="1">
    <citation type="submission" date="2020-06" db="EMBL/GenBank/DDBJ databases">
        <authorList>
            <person name="Li T."/>
            <person name="Hu X."/>
            <person name="Zhang T."/>
            <person name="Song X."/>
            <person name="Zhang H."/>
            <person name="Dai N."/>
            <person name="Sheng W."/>
            <person name="Hou X."/>
            <person name="Wei L."/>
        </authorList>
    </citation>
    <scope>NUCLEOTIDE SEQUENCE</scope>
    <source>
        <strain evidence="1">G01</strain>
        <tissue evidence="1">Leaf</tissue>
    </source>
</reference>
<accession>A0AAW2PWB6</accession>
<comment type="caution">
    <text evidence="1">The sequence shown here is derived from an EMBL/GenBank/DDBJ whole genome shotgun (WGS) entry which is preliminary data.</text>
</comment>
<evidence type="ECO:0008006" key="2">
    <source>
        <dbReference type="Google" id="ProtNLM"/>
    </source>
</evidence>
<protein>
    <recommendedName>
        <fullName evidence="2">Reverse transcriptase</fullName>
    </recommendedName>
</protein>
<evidence type="ECO:0000313" key="1">
    <source>
        <dbReference type="EMBL" id="KAL0359758.1"/>
    </source>
</evidence>
<proteinExistence type="predicted"/>
<reference evidence="1" key="2">
    <citation type="journal article" date="2024" name="Plant">
        <title>Genomic evolution and insights into agronomic trait innovations of Sesamum species.</title>
        <authorList>
            <person name="Miao H."/>
            <person name="Wang L."/>
            <person name="Qu L."/>
            <person name="Liu H."/>
            <person name="Sun Y."/>
            <person name="Le M."/>
            <person name="Wang Q."/>
            <person name="Wei S."/>
            <person name="Zheng Y."/>
            <person name="Lin W."/>
            <person name="Duan Y."/>
            <person name="Cao H."/>
            <person name="Xiong S."/>
            <person name="Wang X."/>
            <person name="Wei L."/>
            <person name="Li C."/>
            <person name="Ma Q."/>
            <person name="Ju M."/>
            <person name="Zhao R."/>
            <person name="Li G."/>
            <person name="Mu C."/>
            <person name="Tian Q."/>
            <person name="Mei H."/>
            <person name="Zhang T."/>
            <person name="Gao T."/>
            <person name="Zhang H."/>
        </authorList>
    </citation>
    <scope>NUCLEOTIDE SEQUENCE</scope>
    <source>
        <strain evidence="1">G01</strain>
    </source>
</reference>
<organism evidence="1">
    <name type="scientific">Sesamum angustifolium</name>
    <dbReference type="NCBI Taxonomy" id="2727405"/>
    <lineage>
        <taxon>Eukaryota</taxon>
        <taxon>Viridiplantae</taxon>
        <taxon>Streptophyta</taxon>
        <taxon>Embryophyta</taxon>
        <taxon>Tracheophyta</taxon>
        <taxon>Spermatophyta</taxon>
        <taxon>Magnoliopsida</taxon>
        <taxon>eudicotyledons</taxon>
        <taxon>Gunneridae</taxon>
        <taxon>Pentapetalae</taxon>
        <taxon>asterids</taxon>
        <taxon>lamiids</taxon>
        <taxon>Lamiales</taxon>
        <taxon>Pedaliaceae</taxon>
        <taxon>Sesamum</taxon>
    </lineage>
</organism>